<sequence length="479" mass="53806">MSVRHWLDIDRERLFRLVLLGIVVVAIAWASVNLLDSPRPWFDEALYLQSARMLAEQGKYALPIAPHETVPLSFITVGFPLLLPIAFVFRIFGTSFFAARVVMLGFLGVCIALAALWSRRRYGRWAGVWTALLFATFSPLYGNGKNVLGEVPGLVFTFAASIALLHIERGKRGAKIFGVFGFLLGLAAVTKPAFLPLLPAATLAAWIGYRRGIKPLAKEWLAFAAAFLLVFGHWILSQFGGAFSGVLGHYANPYGLANVADIIWKNLVGFFQDPTPLHFLGALLFVCFAFWKRGFKRLGLSELFLLVFIFLTWIAYFRTLGWYRYFFLAHVIALAMLPGAVLYLVRRFLGWKSKLVFAVLPLFLLANAYALYKDPFPLYGTDWRALETYVQTLPDDEPVLFANVPEGLFFYRGSNATQYLKVTEALTIHGVGLETLQNATSSRMIVSEGLSDFVPASMYVFEKRFGSVFVWKRRQAVLN</sequence>
<feature type="transmembrane region" description="Helical" evidence="8">
    <location>
        <begin position="147"/>
        <end position="167"/>
    </location>
</feature>
<keyword evidence="3" id="KW-0328">Glycosyltransferase</keyword>
<dbReference type="GO" id="GO:0016763">
    <property type="term" value="F:pentosyltransferase activity"/>
    <property type="evidence" value="ECO:0007669"/>
    <property type="project" value="TreeGrafter"/>
</dbReference>
<feature type="transmembrane region" description="Helical" evidence="8">
    <location>
        <begin position="96"/>
        <end position="116"/>
    </location>
</feature>
<feature type="transmembrane region" description="Helical" evidence="8">
    <location>
        <begin position="122"/>
        <end position="140"/>
    </location>
</feature>
<feature type="transmembrane region" description="Helical" evidence="8">
    <location>
        <begin position="322"/>
        <end position="343"/>
    </location>
</feature>
<dbReference type="GO" id="GO:0009103">
    <property type="term" value="P:lipopolysaccharide biosynthetic process"/>
    <property type="evidence" value="ECO:0007669"/>
    <property type="project" value="UniProtKB-ARBA"/>
</dbReference>
<evidence type="ECO:0000256" key="8">
    <source>
        <dbReference type="SAM" id="Phobius"/>
    </source>
</evidence>
<feature type="transmembrane region" description="Helical" evidence="8">
    <location>
        <begin position="179"/>
        <end position="208"/>
    </location>
</feature>
<reference evidence="10 11" key="1">
    <citation type="submission" date="2017-09" db="EMBL/GenBank/DDBJ databases">
        <title>Depth-based differentiation of microbial function through sediment-hosted aquifers and enrichment of novel symbionts in the deep terrestrial subsurface.</title>
        <authorList>
            <person name="Probst A.J."/>
            <person name="Ladd B."/>
            <person name="Jarett J.K."/>
            <person name="Geller-Mcgrath D.E."/>
            <person name="Sieber C.M."/>
            <person name="Emerson J.B."/>
            <person name="Anantharaman K."/>
            <person name="Thomas B.C."/>
            <person name="Malmstrom R."/>
            <person name="Stieglmeier M."/>
            <person name="Klingl A."/>
            <person name="Woyke T."/>
            <person name="Ryan C.M."/>
            <person name="Banfield J.F."/>
        </authorList>
    </citation>
    <scope>NUCLEOTIDE SEQUENCE [LARGE SCALE GENOMIC DNA]</scope>
    <source>
        <strain evidence="10">CG22_combo_CG10-13_8_21_14_all_47_17</strain>
    </source>
</reference>
<keyword evidence="2" id="KW-1003">Cell membrane</keyword>
<evidence type="ECO:0000313" key="10">
    <source>
        <dbReference type="EMBL" id="PIP60864.1"/>
    </source>
</evidence>
<evidence type="ECO:0000256" key="7">
    <source>
        <dbReference type="ARBA" id="ARBA00023136"/>
    </source>
</evidence>
<keyword evidence="5 8" id="KW-0812">Transmembrane</keyword>
<dbReference type="Pfam" id="PF13231">
    <property type="entry name" value="PMT_2"/>
    <property type="match status" value="1"/>
</dbReference>
<dbReference type="GO" id="GO:0005886">
    <property type="term" value="C:plasma membrane"/>
    <property type="evidence" value="ECO:0007669"/>
    <property type="project" value="UniProtKB-SubCell"/>
</dbReference>
<feature type="domain" description="Glycosyltransferase RgtA/B/C/D-like" evidence="9">
    <location>
        <begin position="85"/>
        <end position="234"/>
    </location>
</feature>
<dbReference type="InterPro" id="IPR050297">
    <property type="entry name" value="LipidA_mod_glycosyltrf_83"/>
</dbReference>
<dbReference type="EMBL" id="PCSZ01000020">
    <property type="protein sequence ID" value="PIP60864.1"/>
    <property type="molecule type" value="Genomic_DNA"/>
</dbReference>
<evidence type="ECO:0000259" key="9">
    <source>
        <dbReference type="Pfam" id="PF13231"/>
    </source>
</evidence>
<comment type="caution">
    <text evidence="10">The sequence shown here is derived from an EMBL/GenBank/DDBJ whole genome shotgun (WGS) entry which is preliminary data.</text>
</comment>
<dbReference type="AlphaFoldDB" id="A0A2H0BTC1"/>
<evidence type="ECO:0000313" key="11">
    <source>
        <dbReference type="Proteomes" id="UP000231581"/>
    </source>
</evidence>
<accession>A0A2H0BTC1</accession>
<dbReference type="PANTHER" id="PTHR33908:SF11">
    <property type="entry name" value="MEMBRANE PROTEIN"/>
    <property type="match status" value="1"/>
</dbReference>
<keyword evidence="7 8" id="KW-0472">Membrane</keyword>
<keyword evidence="6 8" id="KW-1133">Transmembrane helix</keyword>
<keyword evidence="4" id="KW-0808">Transferase</keyword>
<feature type="transmembrane region" description="Helical" evidence="8">
    <location>
        <begin position="14"/>
        <end position="32"/>
    </location>
</feature>
<evidence type="ECO:0000256" key="6">
    <source>
        <dbReference type="ARBA" id="ARBA00022989"/>
    </source>
</evidence>
<name>A0A2H0BTC1_9BACT</name>
<evidence type="ECO:0000256" key="2">
    <source>
        <dbReference type="ARBA" id="ARBA00022475"/>
    </source>
</evidence>
<feature type="transmembrane region" description="Helical" evidence="8">
    <location>
        <begin position="220"/>
        <end position="236"/>
    </location>
</feature>
<gene>
    <name evidence="10" type="ORF">COX00_00780</name>
</gene>
<feature type="transmembrane region" description="Helical" evidence="8">
    <location>
        <begin position="70"/>
        <end position="89"/>
    </location>
</feature>
<evidence type="ECO:0000256" key="4">
    <source>
        <dbReference type="ARBA" id="ARBA00022679"/>
    </source>
</evidence>
<proteinExistence type="predicted"/>
<evidence type="ECO:0000256" key="5">
    <source>
        <dbReference type="ARBA" id="ARBA00022692"/>
    </source>
</evidence>
<feature type="transmembrane region" description="Helical" evidence="8">
    <location>
        <begin position="275"/>
        <end position="291"/>
    </location>
</feature>
<dbReference type="InterPro" id="IPR038731">
    <property type="entry name" value="RgtA/B/C-like"/>
</dbReference>
<organism evidence="10 11">
    <name type="scientific">Candidatus Uhrbacteria bacterium CG22_combo_CG10-13_8_21_14_all_47_17</name>
    <dbReference type="NCBI Taxonomy" id="1975041"/>
    <lineage>
        <taxon>Bacteria</taxon>
        <taxon>Candidatus Uhriibacteriota</taxon>
    </lineage>
</organism>
<dbReference type="Proteomes" id="UP000231581">
    <property type="component" value="Unassembled WGS sequence"/>
</dbReference>
<evidence type="ECO:0000256" key="1">
    <source>
        <dbReference type="ARBA" id="ARBA00004651"/>
    </source>
</evidence>
<feature type="transmembrane region" description="Helical" evidence="8">
    <location>
        <begin position="298"/>
        <end position="316"/>
    </location>
</feature>
<dbReference type="PANTHER" id="PTHR33908">
    <property type="entry name" value="MANNOSYLTRANSFERASE YKCB-RELATED"/>
    <property type="match status" value="1"/>
</dbReference>
<protein>
    <recommendedName>
        <fullName evidence="9">Glycosyltransferase RgtA/B/C/D-like domain-containing protein</fullName>
    </recommendedName>
</protein>
<evidence type="ECO:0000256" key="3">
    <source>
        <dbReference type="ARBA" id="ARBA00022676"/>
    </source>
</evidence>
<comment type="subcellular location">
    <subcellularLocation>
        <location evidence="1">Cell membrane</location>
        <topology evidence="1">Multi-pass membrane protein</topology>
    </subcellularLocation>
</comment>
<feature type="transmembrane region" description="Helical" evidence="8">
    <location>
        <begin position="355"/>
        <end position="372"/>
    </location>
</feature>